<dbReference type="InterPro" id="IPR001482">
    <property type="entry name" value="T2SS/T4SS_dom"/>
</dbReference>
<accession>A0A368UA63</accession>
<dbReference type="PANTHER" id="PTHR30258">
    <property type="entry name" value="TYPE II SECRETION SYSTEM PROTEIN GSPE-RELATED"/>
    <property type="match status" value="1"/>
</dbReference>
<evidence type="ECO:0000256" key="1">
    <source>
        <dbReference type="ARBA" id="ARBA00006611"/>
    </source>
</evidence>
<dbReference type="AlphaFoldDB" id="A0A368UA63"/>
<dbReference type="PANTHER" id="PTHR30258:SF2">
    <property type="entry name" value="COMG OPERON PROTEIN 1"/>
    <property type="match status" value="1"/>
</dbReference>
<keyword evidence="6" id="KW-1185">Reference proteome</keyword>
<proteinExistence type="inferred from homology"/>
<name>A0A368UA63_9GAMM</name>
<dbReference type="GO" id="GO:0005524">
    <property type="term" value="F:ATP binding"/>
    <property type="evidence" value="ECO:0007669"/>
    <property type="project" value="UniProtKB-KW"/>
</dbReference>
<dbReference type="Gene3D" id="3.40.50.300">
    <property type="entry name" value="P-loop containing nucleotide triphosphate hydrolases"/>
    <property type="match status" value="1"/>
</dbReference>
<keyword evidence="2" id="KW-0547">Nucleotide-binding</keyword>
<evidence type="ECO:0000313" key="5">
    <source>
        <dbReference type="EMBL" id="RCV93871.1"/>
    </source>
</evidence>
<evidence type="ECO:0000259" key="4">
    <source>
        <dbReference type="Pfam" id="PF00437"/>
    </source>
</evidence>
<feature type="domain" description="Bacterial type II secretion system protein E" evidence="4">
    <location>
        <begin position="233"/>
        <end position="627"/>
    </location>
</feature>
<dbReference type="GO" id="GO:0016887">
    <property type="term" value="F:ATP hydrolysis activity"/>
    <property type="evidence" value="ECO:0007669"/>
    <property type="project" value="TreeGrafter"/>
</dbReference>
<dbReference type="EMBL" id="QPIJ01000001">
    <property type="protein sequence ID" value="RCV93871.1"/>
    <property type="molecule type" value="Genomic_DNA"/>
</dbReference>
<dbReference type="GO" id="GO:0005886">
    <property type="term" value="C:plasma membrane"/>
    <property type="evidence" value="ECO:0007669"/>
    <property type="project" value="TreeGrafter"/>
</dbReference>
<dbReference type="SUPFAM" id="SSF52540">
    <property type="entry name" value="P-loop containing nucleoside triphosphate hydrolases"/>
    <property type="match status" value="1"/>
</dbReference>
<dbReference type="Gene3D" id="3.30.450.90">
    <property type="match status" value="1"/>
</dbReference>
<dbReference type="InterPro" id="IPR027417">
    <property type="entry name" value="P-loop_NTPase"/>
</dbReference>
<dbReference type="Proteomes" id="UP000253204">
    <property type="component" value="Unassembled WGS sequence"/>
</dbReference>
<gene>
    <name evidence="5" type="ORF">DU506_01555</name>
</gene>
<organism evidence="5 6">
    <name type="scientific">Vreelandella rituensis</name>
    <dbReference type="NCBI Taxonomy" id="2282306"/>
    <lineage>
        <taxon>Bacteria</taxon>
        <taxon>Pseudomonadati</taxon>
        <taxon>Pseudomonadota</taxon>
        <taxon>Gammaproteobacteria</taxon>
        <taxon>Oceanospirillales</taxon>
        <taxon>Halomonadaceae</taxon>
        <taxon>Vreelandella</taxon>
    </lineage>
</organism>
<reference evidence="5 6" key="1">
    <citation type="submission" date="2018-07" db="EMBL/GenBank/DDBJ databases">
        <title>Halomonas rutogse sp. nov., isolated from Lake TangqianCo on Tibetan Plateau.</title>
        <authorList>
            <person name="Lu H."/>
            <person name="Xing P."/>
            <person name="Wu Q."/>
        </authorList>
    </citation>
    <scope>NUCLEOTIDE SEQUENCE [LARGE SCALE GENOMIC DNA]</scope>
    <source>
        <strain evidence="5 6">TQ8S</strain>
    </source>
</reference>
<protein>
    <recommendedName>
        <fullName evidence="4">Bacterial type II secretion system protein E domain-containing protein</fullName>
    </recommendedName>
</protein>
<sequence>MSGMLSRIIPQNVQATDKVAAGAIDGLSREVKELLNKWGWKTATPLAIAAAEEVIATRSMRSGEFLVSRGHFTDERLSELLSDQPKDTRTLEYIQNVEPQTALDADRYMAACTEAPFYPLAEMEVLSKISPEVIAELDRYDALLVLTEPEGTLALVFATYTQLSRFRSQGRGEVLNSAIYQEVVNLHGGELHVALSHPLSVAKALRELQSSDENTTGVGRYANEWVVSKTATNISPVEKDLARLLDYCLAEEINDISLMPARNGGYEVAVRRYGDLVTPEGLSSYSPEMASSIKRFLMTQSGANPTQATRISEPRDGSIAYRSSVGACFLRCSFIPTNHRGDLNNSMSISLRVLPQTSKPIEVKALGLPEQVIKDLSLAMRLTSGLIIVVGPTNSGKSTTIAGAINEHVNIFGEKRKRLSLEDPIERHIAGVIQFEPSAKEGQAGRLEQMLRAFKRHDPDMIWVGEIRDMETAEICVDSASSGHVVVSTLHANDTVSGIDLLGRLVPETKAFQLIEAVSLVISQRLIKTVCPHCSERTPSTEEEQWLFDSYLARMGEKATLPETVVRANKDGCNECRNGYNGQLPICESLPMTRQARDDTMDMVVQRQAKHAEVARHRSLTLLDSVMTLLHEGRVELGSVLT</sequence>
<evidence type="ECO:0000256" key="3">
    <source>
        <dbReference type="ARBA" id="ARBA00022840"/>
    </source>
</evidence>
<keyword evidence="3" id="KW-0067">ATP-binding</keyword>
<dbReference type="OrthoDB" id="7069354at2"/>
<comment type="caution">
    <text evidence="5">The sequence shown here is derived from an EMBL/GenBank/DDBJ whole genome shotgun (WGS) entry which is preliminary data.</text>
</comment>
<comment type="similarity">
    <text evidence="1">Belongs to the GSP E family.</text>
</comment>
<dbReference type="RefSeq" id="WP_114485199.1">
    <property type="nucleotide sequence ID" value="NZ_CBCSHM010000001.1"/>
</dbReference>
<evidence type="ECO:0000256" key="2">
    <source>
        <dbReference type="ARBA" id="ARBA00022741"/>
    </source>
</evidence>
<dbReference type="Pfam" id="PF00437">
    <property type="entry name" value="T2SSE"/>
    <property type="match status" value="1"/>
</dbReference>
<evidence type="ECO:0000313" key="6">
    <source>
        <dbReference type="Proteomes" id="UP000253204"/>
    </source>
</evidence>